<evidence type="ECO:0000313" key="3">
    <source>
        <dbReference type="Proteomes" id="UP000678545"/>
    </source>
</evidence>
<evidence type="ECO:0000259" key="1">
    <source>
        <dbReference type="Pfam" id="PF13751"/>
    </source>
</evidence>
<evidence type="ECO:0000313" key="2">
    <source>
        <dbReference type="EMBL" id="MBR7800113.1"/>
    </source>
</evidence>
<gene>
    <name evidence="2" type="ORF">KDM90_08890</name>
</gene>
<keyword evidence="3" id="KW-1185">Reference proteome</keyword>
<dbReference type="InterPro" id="IPR025668">
    <property type="entry name" value="Tnp_DDE_dom"/>
</dbReference>
<dbReference type="AlphaFoldDB" id="A0A941E5J3"/>
<sequence length="30" mass="3706">MRGQKKVNTQWHLYCLVHNIEKLAHHRYAM</sequence>
<protein>
    <submittedName>
        <fullName evidence="2">Transposase</fullName>
    </submittedName>
</protein>
<comment type="caution">
    <text evidence="2">The sequence shown here is derived from an EMBL/GenBank/DDBJ whole genome shotgun (WGS) entry which is preliminary data.</text>
</comment>
<dbReference type="EMBL" id="JAGSPJ010000003">
    <property type="protein sequence ID" value="MBR7800113.1"/>
    <property type="molecule type" value="Genomic_DNA"/>
</dbReference>
<dbReference type="Pfam" id="PF13751">
    <property type="entry name" value="DDE_Tnp_1_6"/>
    <property type="match status" value="1"/>
</dbReference>
<name>A0A941E5J3_9BURK</name>
<accession>A0A941E5J3</accession>
<feature type="domain" description="Transposase DDE" evidence="1">
    <location>
        <begin position="1"/>
        <end position="24"/>
    </location>
</feature>
<proteinExistence type="predicted"/>
<organism evidence="2 3">
    <name type="scientific">Undibacterium fentianense</name>
    <dbReference type="NCBI Taxonomy" id="2828728"/>
    <lineage>
        <taxon>Bacteria</taxon>
        <taxon>Pseudomonadati</taxon>
        <taxon>Pseudomonadota</taxon>
        <taxon>Betaproteobacteria</taxon>
        <taxon>Burkholderiales</taxon>
        <taxon>Oxalobacteraceae</taxon>
        <taxon>Undibacterium</taxon>
    </lineage>
</organism>
<reference evidence="2" key="1">
    <citation type="submission" date="2021-04" db="EMBL/GenBank/DDBJ databases">
        <title>novel species isolated from subtropical streams in China.</title>
        <authorList>
            <person name="Lu H."/>
        </authorList>
    </citation>
    <scope>NUCLEOTIDE SEQUENCE</scope>
    <source>
        <strain evidence="2">FT137W</strain>
    </source>
</reference>
<dbReference type="Proteomes" id="UP000678545">
    <property type="component" value="Unassembled WGS sequence"/>
</dbReference>